<comment type="caution">
    <text evidence="4">The sequence shown here is derived from an EMBL/GenBank/DDBJ whole genome shotgun (WGS) entry which is preliminary data.</text>
</comment>
<proteinExistence type="predicted"/>
<evidence type="ECO:0000256" key="2">
    <source>
        <dbReference type="ARBA" id="ARBA00011985"/>
    </source>
</evidence>
<dbReference type="RefSeq" id="WP_269333503.1">
    <property type="nucleotide sequence ID" value="NZ_JAMZFT010000003.1"/>
</dbReference>
<dbReference type="Pfam" id="PF03641">
    <property type="entry name" value="Lysine_decarbox"/>
    <property type="match status" value="1"/>
</dbReference>
<organism evidence="4 5">
    <name type="scientific">Futiania mangrovi</name>
    <dbReference type="NCBI Taxonomy" id="2959716"/>
    <lineage>
        <taxon>Bacteria</taxon>
        <taxon>Pseudomonadati</taxon>
        <taxon>Pseudomonadota</taxon>
        <taxon>Alphaproteobacteria</taxon>
        <taxon>Futianiales</taxon>
        <taxon>Futianiaceae</taxon>
        <taxon>Futiania</taxon>
    </lineage>
</organism>
<dbReference type="PANTHER" id="PTHR43393:SF3">
    <property type="entry name" value="LYSINE DECARBOXYLASE-LIKE PROTEIN"/>
    <property type="match status" value="1"/>
</dbReference>
<sequence length="286" mass="31779">MPNDATIPPHQTPTKAYRNESFLLGREGRPLRILSEYLEPLKRLRDAGIEDTIVFFGSARIPPRDVAQEALDALAADASAEDRAAAERTLAMSEYYEAARELARRLAFWAEHLGGGNHRFAILTGGGPGIMEAANRGAHEAGAPSIGMNISLPFEQYPNPYISKGLAFEFHYFFMRKFWLVYMSKAAVIMPGGMGTLDEFFELLTLVQTEKIRRKLPIVLFGRSYWEPILNFQPMASSGTISPEDLALFHVTDSVDDACSWLQAQLKSWAVDNPGGGLDQWLDPIA</sequence>
<dbReference type="Proteomes" id="UP001055804">
    <property type="component" value="Unassembled WGS sequence"/>
</dbReference>
<comment type="catalytic activity">
    <reaction evidence="1">
        <text>AMP + H2O = D-ribose 5-phosphate + adenine</text>
        <dbReference type="Rhea" id="RHEA:20129"/>
        <dbReference type="ChEBI" id="CHEBI:15377"/>
        <dbReference type="ChEBI" id="CHEBI:16708"/>
        <dbReference type="ChEBI" id="CHEBI:78346"/>
        <dbReference type="ChEBI" id="CHEBI:456215"/>
        <dbReference type="EC" id="3.2.2.4"/>
    </reaction>
</comment>
<evidence type="ECO:0000313" key="5">
    <source>
        <dbReference type="Proteomes" id="UP001055804"/>
    </source>
</evidence>
<keyword evidence="5" id="KW-1185">Reference proteome</keyword>
<evidence type="ECO:0000313" key="4">
    <source>
        <dbReference type="EMBL" id="MCP1337538.1"/>
    </source>
</evidence>
<dbReference type="PANTHER" id="PTHR43393">
    <property type="entry name" value="CYTOKININ RIBOSIDE 5'-MONOPHOSPHATE PHOSPHORIBOHYDROLASE"/>
    <property type="match status" value="1"/>
</dbReference>
<dbReference type="InterPro" id="IPR052341">
    <property type="entry name" value="LOG_family_nucleotidases"/>
</dbReference>
<protein>
    <recommendedName>
        <fullName evidence="3">AMP nucleosidase</fullName>
        <ecNumber evidence="2">3.2.2.4</ecNumber>
    </recommendedName>
    <alternativeName>
        <fullName evidence="3">AMP nucleosidase</fullName>
    </alternativeName>
</protein>
<name>A0A9J6PN95_9PROT</name>
<reference evidence="4" key="1">
    <citation type="submission" date="2022-06" db="EMBL/GenBank/DDBJ databases">
        <title>Isolation and Genomics of Futiania mangrovii gen. nov., sp. nov., a Rare and Metabolically-versatile member in the Class Alphaproteobacteria.</title>
        <authorList>
            <person name="Liu L."/>
            <person name="Huang W.-C."/>
            <person name="Pan J."/>
            <person name="Li J."/>
            <person name="Huang Y."/>
            <person name="Du H."/>
            <person name="Liu Y."/>
            <person name="Li M."/>
        </authorList>
    </citation>
    <scope>NUCLEOTIDE SEQUENCE</scope>
    <source>
        <strain evidence="4">FT118</strain>
    </source>
</reference>
<dbReference type="GO" id="GO:0008714">
    <property type="term" value="F:AMP nucleosidase activity"/>
    <property type="evidence" value="ECO:0007669"/>
    <property type="project" value="UniProtKB-EC"/>
</dbReference>
<dbReference type="Gene3D" id="3.40.50.450">
    <property type="match status" value="1"/>
</dbReference>
<dbReference type="SUPFAM" id="SSF102405">
    <property type="entry name" value="MCP/YpsA-like"/>
    <property type="match status" value="1"/>
</dbReference>
<dbReference type="AlphaFoldDB" id="A0A9J6PN95"/>
<gene>
    <name evidence="4" type="ORF">NJQ99_14040</name>
</gene>
<dbReference type="GO" id="GO:0005829">
    <property type="term" value="C:cytosol"/>
    <property type="evidence" value="ECO:0007669"/>
    <property type="project" value="TreeGrafter"/>
</dbReference>
<dbReference type="EMBL" id="JAMZFT010000003">
    <property type="protein sequence ID" value="MCP1337538.1"/>
    <property type="molecule type" value="Genomic_DNA"/>
</dbReference>
<dbReference type="EC" id="3.2.2.4" evidence="2"/>
<accession>A0A9J6PN95</accession>
<evidence type="ECO:0000256" key="3">
    <source>
        <dbReference type="ARBA" id="ARBA00031983"/>
    </source>
</evidence>
<dbReference type="InterPro" id="IPR031100">
    <property type="entry name" value="LOG_fam"/>
</dbReference>
<evidence type="ECO:0000256" key="1">
    <source>
        <dbReference type="ARBA" id="ARBA00000274"/>
    </source>
</evidence>